<dbReference type="InterPro" id="IPR000866">
    <property type="entry name" value="AhpC/TSA"/>
</dbReference>
<evidence type="ECO:0000313" key="7">
    <source>
        <dbReference type="Proteomes" id="UP000249610"/>
    </source>
</evidence>
<sequence>MMNKMNGIVFLLLLSFFSCEEKQKNEGMVEISGTIENARVGAVILSQFTDSRPKVLDTLEVDNNGKFSYQVEVNTPTFYELNMYGEKIIRLALYNEDVDISYDFANPESLVINGSQDSQEMQKIEKLMESYQTKVNALNESYYQAMGENNTEKIKEIQTEAMLLESNQSTEVKNVINSMGDSFASLAAIGLLNPKNEFQFMDSLVAKLDEIYPETKSIIQIKQQLDEMRALSMGQIAPEIELPNPDGEVIKLSDLRGKYVMIDFWAAWCKPCREENPNVVRLYNQYNEKGFEVFGVSLDRTKEAWVDAIAEDGLTWTQVSDLQYFNSAAAETYQVNAIPATYLIDPDGKIIGKDLRGPSLEAKLAEIFD</sequence>
<protein>
    <submittedName>
        <fullName evidence="6">Peroxiredoxin</fullName>
    </submittedName>
</protein>
<evidence type="ECO:0000256" key="1">
    <source>
        <dbReference type="ARBA" id="ARBA00004196"/>
    </source>
</evidence>
<evidence type="ECO:0000256" key="2">
    <source>
        <dbReference type="ARBA" id="ARBA00022748"/>
    </source>
</evidence>
<dbReference type="InterPro" id="IPR025380">
    <property type="entry name" value="DUF4369"/>
</dbReference>
<proteinExistence type="predicted"/>
<dbReference type="CDD" id="cd02966">
    <property type="entry name" value="TlpA_like_family"/>
    <property type="match status" value="1"/>
</dbReference>
<accession>A0A327PH05</accession>
<dbReference type="Proteomes" id="UP000249610">
    <property type="component" value="Unassembled WGS sequence"/>
</dbReference>
<evidence type="ECO:0000256" key="4">
    <source>
        <dbReference type="ARBA" id="ARBA00023284"/>
    </source>
</evidence>
<feature type="domain" description="Thioredoxin" evidence="5">
    <location>
        <begin position="231"/>
        <end position="369"/>
    </location>
</feature>
<evidence type="ECO:0000259" key="5">
    <source>
        <dbReference type="PROSITE" id="PS51352"/>
    </source>
</evidence>
<dbReference type="PROSITE" id="PS51352">
    <property type="entry name" value="THIOREDOXIN_2"/>
    <property type="match status" value="1"/>
</dbReference>
<keyword evidence="2" id="KW-0201">Cytochrome c-type biogenesis</keyword>
<dbReference type="EMBL" id="QLLK01000004">
    <property type="protein sequence ID" value="RAI91560.1"/>
    <property type="molecule type" value="Genomic_DNA"/>
</dbReference>
<keyword evidence="3" id="KW-1015">Disulfide bond</keyword>
<comment type="subcellular location">
    <subcellularLocation>
        <location evidence="1">Cell envelope</location>
    </subcellularLocation>
</comment>
<keyword evidence="4" id="KW-0676">Redox-active center</keyword>
<dbReference type="InterPro" id="IPR050553">
    <property type="entry name" value="Thioredoxin_ResA/DsbE_sf"/>
</dbReference>
<dbReference type="PROSITE" id="PS51257">
    <property type="entry name" value="PROKAR_LIPOPROTEIN"/>
    <property type="match status" value="1"/>
</dbReference>
<dbReference type="GO" id="GO:0016491">
    <property type="term" value="F:oxidoreductase activity"/>
    <property type="evidence" value="ECO:0007669"/>
    <property type="project" value="InterPro"/>
</dbReference>
<dbReference type="Gene3D" id="3.40.30.10">
    <property type="entry name" value="Glutaredoxin"/>
    <property type="match status" value="1"/>
</dbReference>
<dbReference type="Pfam" id="PF00578">
    <property type="entry name" value="AhpC-TSA"/>
    <property type="match status" value="1"/>
</dbReference>
<dbReference type="InterPro" id="IPR036249">
    <property type="entry name" value="Thioredoxin-like_sf"/>
</dbReference>
<dbReference type="AlphaFoldDB" id="A0A327PH05"/>
<organism evidence="6 7">
    <name type="scientific">Algoriphagus yeomjeoni</name>
    <dbReference type="NCBI Taxonomy" id="291403"/>
    <lineage>
        <taxon>Bacteria</taxon>
        <taxon>Pseudomonadati</taxon>
        <taxon>Bacteroidota</taxon>
        <taxon>Cytophagia</taxon>
        <taxon>Cytophagales</taxon>
        <taxon>Cyclobacteriaceae</taxon>
        <taxon>Algoriphagus</taxon>
    </lineage>
</organism>
<evidence type="ECO:0000313" key="6">
    <source>
        <dbReference type="EMBL" id="RAI91560.1"/>
    </source>
</evidence>
<dbReference type="GO" id="GO:0016209">
    <property type="term" value="F:antioxidant activity"/>
    <property type="evidence" value="ECO:0007669"/>
    <property type="project" value="InterPro"/>
</dbReference>
<dbReference type="GO" id="GO:0017004">
    <property type="term" value="P:cytochrome complex assembly"/>
    <property type="evidence" value="ECO:0007669"/>
    <property type="project" value="UniProtKB-KW"/>
</dbReference>
<reference evidence="6 7" key="1">
    <citation type="submission" date="2018-06" db="EMBL/GenBank/DDBJ databases">
        <title>Genomic Encyclopedia of Archaeal and Bacterial Type Strains, Phase II (KMG-II): from individual species to whole genera.</title>
        <authorList>
            <person name="Goeker M."/>
        </authorList>
    </citation>
    <scope>NUCLEOTIDE SEQUENCE [LARGE SCALE GENOMIC DNA]</scope>
    <source>
        <strain evidence="6 7">DSM 23446</strain>
    </source>
</reference>
<comment type="caution">
    <text evidence="6">The sequence shown here is derived from an EMBL/GenBank/DDBJ whole genome shotgun (WGS) entry which is preliminary data.</text>
</comment>
<dbReference type="Pfam" id="PF14289">
    <property type="entry name" value="DUF4369"/>
    <property type="match status" value="1"/>
</dbReference>
<dbReference type="PANTHER" id="PTHR42852:SF6">
    <property type="entry name" value="THIOL:DISULFIDE INTERCHANGE PROTEIN DSBE"/>
    <property type="match status" value="1"/>
</dbReference>
<name>A0A327PH05_9BACT</name>
<gene>
    <name evidence="6" type="ORF">LV83_01749</name>
</gene>
<dbReference type="PANTHER" id="PTHR42852">
    <property type="entry name" value="THIOL:DISULFIDE INTERCHANGE PROTEIN DSBE"/>
    <property type="match status" value="1"/>
</dbReference>
<dbReference type="RefSeq" id="WP_317046665.1">
    <property type="nucleotide sequence ID" value="NZ_QLLK01000004.1"/>
</dbReference>
<dbReference type="SUPFAM" id="SSF52833">
    <property type="entry name" value="Thioredoxin-like"/>
    <property type="match status" value="1"/>
</dbReference>
<evidence type="ECO:0000256" key="3">
    <source>
        <dbReference type="ARBA" id="ARBA00023157"/>
    </source>
</evidence>
<dbReference type="InterPro" id="IPR013766">
    <property type="entry name" value="Thioredoxin_domain"/>
</dbReference>
<dbReference type="GO" id="GO:0030313">
    <property type="term" value="C:cell envelope"/>
    <property type="evidence" value="ECO:0007669"/>
    <property type="project" value="UniProtKB-SubCell"/>
</dbReference>
<keyword evidence="7" id="KW-1185">Reference proteome</keyword>